<accession>A0A7T3FW33</accession>
<dbReference type="Proteomes" id="UP000595001">
    <property type="component" value="Chromosome"/>
</dbReference>
<dbReference type="EMBL" id="CP065856">
    <property type="protein sequence ID" value="QPV61772.1"/>
    <property type="molecule type" value="Genomic_DNA"/>
</dbReference>
<evidence type="ECO:0000313" key="3">
    <source>
        <dbReference type="Proteomes" id="UP000595001"/>
    </source>
</evidence>
<proteinExistence type="predicted"/>
<dbReference type="KEGG" id="hlt:I7X12_13560"/>
<keyword evidence="3" id="KW-1185">Reference proteome</keyword>
<dbReference type="RefSeq" id="WP_198060597.1">
    <property type="nucleotide sequence ID" value="NZ_CP065856.1"/>
</dbReference>
<name>A0A7T3FW33_9EURY</name>
<evidence type="ECO:0000256" key="1">
    <source>
        <dbReference type="SAM" id="MobiDB-lite"/>
    </source>
</evidence>
<feature type="region of interest" description="Disordered" evidence="1">
    <location>
        <begin position="1"/>
        <end position="22"/>
    </location>
</feature>
<protein>
    <submittedName>
        <fullName evidence="2">Uncharacterized protein</fullName>
    </submittedName>
</protein>
<dbReference type="GeneID" id="60589539"/>
<sequence length="50" mass="5432">MSLTTDDLAEFAATDPEDDESVPLGDALGELAVDVEVDAVEAIRDIRERR</sequence>
<evidence type="ECO:0000313" key="2">
    <source>
        <dbReference type="EMBL" id="QPV61772.1"/>
    </source>
</evidence>
<dbReference type="OrthoDB" id="187767at2157"/>
<gene>
    <name evidence="2" type="ORF">I7X12_13560</name>
</gene>
<organism evidence="2 3">
    <name type="scientific">Halosimplex litoreum</name>
    <dbReference type="NCBI Taxonomy" id="1198301"/>
    <lineage>
        <taxon>Archaea</taxon>
        <taxon>Methanobacteriati</taxon>
        <taxon>Methanobacteriota</taxon>
        <taxon>Stenosarchaea group</taxon>
        <taxon>Halobacteria</taxon>
        <taxon>Halobacteriales</taxon>
        <taxon>Haloarculaceae</taxon>
        <taxon>Halosimplex</taxon>
    </lineage>
</organism>
<reference evidence="2 3" key="1">
    <citation type="submission" date="2020-12" db="EMBL/GenBank/DDBJ databases">
        <title>Halosimplex halophilum sp. nov. and Halosimplex salinum sp. nov., two new members of the genus Halosimplex.</title>
        <authorList>
            <person name="Cui H.L."/>
        </authorList>
    </citation>
    <scope>NUCLEOTIDE SEQUENCE [LARGE SCALE GENOMIC DNA]</scope>
    <source>
        <strain evidence="2 3">YGH94</strain>
    </source>
</reference>
<dbReference type="AlphaFoldDB" id="A0A7T3FW33"/>